<gene>
    <name evidence="1" type="ordered locus">Cmaq_0233</name>
</gene>
<dbReference type="EMBL" id="CP000852">
    <property type="protein sequence ID" value="ABW01081.1"/>
    <property type="molecule type" value="Genomic_DNA"/>
</dbReference>
<evidence type="ECO:0008006" key="3">
    <source>
        <dbReference type="Google" id="ProtNLM"/>
    </source>
</evidence>
<dbReference type="HOGENOM" id="CLU_753555_0_0_2"/>
<dbReference type="AlphaFoldDB" id="A8MAP5"/>
<evidence type="ECO:0000313" key="2">
    <source>
        <dbReference type="Proteomes" id="UP000001137"/>
    </source>
</evidence>
<dbReference type="GeneID" id="5709011"/>
<dbReference type="RefSeq" id="WP_012185301.1">
    <property type="nucleotide sequence ID" value="NC_009954.1"/>
</dbReference>
<organism evidence="1 2">
    <name type="scientific">Caldivirga maquilingensis (strain ATCC 700844 / DSM 13496 / JCM 10307 / IC-167)</name>
    <dbReference type="NCBI Taxonomy" id="397948"/>
    <lineage>
        <taxon>Archaea</taxon>
        <taxon>Thermoproteota</taxon>
        <taxon>Thermoprotei</taxon>
        <taxon>Thermoproteales</taxon>
        <taxon>Thermoproteaceae</taxon>
        <taxon>Caldivirga</taxon>
    </lineage>
</organism>
<proteinExistence type="predicted"/>
<name>A8MAP5_CALMQ</name>
<dbReference type="Proteomes" id="UP000001137">
    <property type="component" value="Chromosome"/>
</dbReference>
<sequence>MDRRRFLKILGAAAGAGGLVYAGLRAVNSINHTQEGASVSDFIEAWGRYRIIVYEKNGYYYAIDWHGLRICVNSNTACIQEALNYIGNDCLSRGGNCRVSLLIKPGTYEVNESIDFREAFPPYASYYNYLNVVSEPGSIIQPSPYFPTRRNSALVILSPSSGSQIYFSRINLPYINASMYAVNNINGLVMSQVNDSVIDIPGVSYSSNIGVLINEGGNPNEYPNISGLPAAGFFNNLITIGLLTFNKVGLATIGNNETPLGVQANTFFIQHIYGNNVGIILDMTGSMPNGGSMWNQIMINVIEHNSNLGILDNSGGNIFRINNANTNPPNSDYVESSNVILGSYVIGYLSDGYTLRRGLSKVINLWG</sequence>
<dbReference type="STRING" id="397948.Cmaq_0233"/>
<evidence type="ECO:0000313" key="1">
    <source>
        <dbReference type="EMBL" id="ABW01081.1"/>
    </source>
</evidence>
<reference evidence="1 2" key="1">
    <citation type="submission" date="2007-10" db="EMBL/GenBank/DDBJ databases">
        <title>Complete sequence of Caldivirga maquilingensis IC-167.</title>
        <authorList>
            <consortium name="US DOE Joint Genome Institute"/>
            <person name="Copeland A."/>
            <person name="Lucas S."/>
            <person name="Lapidus A."/>
            <person name="Barry K."/>
            <person name="Glavina del Rio T."/>
            <person name="Dalin E."/>
            <person name="Tice H."/>
            <person name="Pitluck S."/>
            <person name="Saunders E."/>
            <person name="Brettin T."/>
            <person name="Bruce D."/>
            <person name="Detter J.C."/>
            <person name="Han C."/>
            <person name="Schmutz J."/>
            <person name="Larimer F."/>
            <person name="Land M."/>
            <person name="Hauser L."/>
            <person name="Kyrpides N."/>
            <person name="Ivanova N."/>
            <person name="Biddle J.F."/>
            <person name="Zhang Z."/>
            <person name="Fitz-Gibbon S.T."/>
            <person name="Lowe T.M."/>
            <person name="Saltikov C."/>
            <person name="House C.H."/>
            <person name="Richardson P."/>
        </authorList>
    </citation>
    <scope>NUCLEOTIDE SEQUENCE [LARGE SCALE GENOMIC DNA]</scope>
    <source>
        <strain evidence="2">ATCC 700844 / DSM 13496 / JCM 10307 / IC-167</strain>
    </source>
</reference>
<accession>A8MAP5</accession>
<keyword evidence="2" id="KW-1185">Reference proteome</keyword>
<protein>
    <recommendedName>
        <fullName evidence="3">Twin-arginine translocation signal domain-containing protein</fullName>
    </recommendedName>
</protein>
<dbReference type="KEGG" id="cma:Cmaq_0233"/>